<feature type="coiled-coil region" evidence="1">
    <location>
        <begin position="44"/>
        <end position="71"/>
    </location>
</feature>
<evidence type="ECO:0000313" key="3">
    <source>
        <dbReference type="Proteomes" id="UP000600918"/>
    </source>
</evidence>
<protein>
    <submittedName>
        <fullName evidence="2">Uncharacterized protein</fullName>
    </submittedName>
</protein>
<sequence length="76" mass="9029">MRDAVTRVPIKGCLQDGDIFQEPGCWARVTVGWLRGNPRVTEDIKKEEEEEEEVEVDVEEEEEEEKQVEVLWWRLK</sequence>
<evidence type="ECO:0000256" key="1">
    <source>
        <dbReference type="SAM" id="Coils"/>
    </source>
</evidence>
<organism evidence="2 3">
    <name type="scientific">Vespula pensylvanica</name>
    <name type="common">Western yellow jacket</name>
    <name type="synonym">Wasp</name>
    <dbReference type="NCBI Taxonomy" id="30213"/>
    <lineage>
        <taxon>Eukaryota</taxon>
        <taxon>Metazoa</taxon>
        <taxon>Ecdysozoa</taxon>
        <taxon>Arthropoda</taxon>
        <taxon>Hexapoda</taxon>
        <taxon>Insecta</taxon>
        <taxon>Pterygota</taxon>
        <taxon>Neoptera</taxon>
        <taxon>Endopterygota</taxon>
        <taxon>Hymenoptera</taxon>
        <taxon>Apocrita</taxon>
        <taxon>Aculeata</taxon>
        <taxon>Vespoidea</taxon>
        <taxon>Vespidae</taxon>
        <taxon>Vespinae</taxon>
        <taxon>Vespula</taxon>
    </lineage>
</organism>
<name>A0A834KI06_VESPE</name>
<reference evidence="2" key="1">
    <citation type="journal article" date="2020" name="G3 (Bethesda)">
        <title>High-Quality Assemblies for Three Invasive Social Wasps from the &lt;i&gt;Vespula&lt;/i&gt; Genus.</title>
        <authorList>
            <person name="Harrop T.W.R."/>
            <person name="Guhlin J."/>
            <person name="McLaughlin G.M."/>
            <person name="Permina E."/>
            <person name="Stockwell P."/>
            <person name="Gilligan J."/>
            <person name="Le Lec M.F."/>
            <person name="Gruber M.A.M."/>
            <person name="Quinn O."/>
            <person name="Lovegrove M."/>
            <person name="Duncan E.J."/>
            <person name="Remnant E.J."/>
            <person name="Van Eeckhoven J."/>
            <person name="Graham B."/>
            <person name="Knapp R.A."/>
            <person name="Langford K.W."/>
            <person name="Kronenberg Z."/>
            <person name="Press M.O."/>
            <person name="Eacker S.M."/>
            <person name="Wilson-Rankin E.E."/>
            <person name="Purcell J."/>
            <person name="Lester P.J."/>
            <person name="Dearden P.K."/>
        </authorList>
    </citation>
    <scope>NUCLEOTIDE SEQUENCE</scope>
    <source>
        <strain evidence="2">Volc-1</strain>
    </source>
</reference>
<accession>A0A834KI06</accession>
<comment type="caution">
    <text evidence="2">The sequence shown here is derived from an EMBL/GenBank/DDBJ whole genome shotgun (WGS) entry which is preliminary data.</text>
</comment>
<evidence type="ECO:0000313" key="2">
    <source>
        <dbReference type="EMBL" id="KAF7404401.1"/>
    </source>
</evidence>
<keyword evidence="3" id="KW-1185">Reference proteome</keyword>
<gene>
    <name evidence="2" type="ORF">H0235_015095</name>
</gene>
<dbReference type="Proteomes" id="UP000600918">
    <property type="component" value="Unassembled WGS sequence"/>
</dbReference>
<dbReference type="AlphaFoldDB" id="A0A834KI06"/>
<dbReference type="EMBL" id="JACSDY010000016">
    <property type="protein sequence ID" value="KAF7404401.1"/>
    <property type="molecule type" value="Genomic_DNA"/>
</dbReference>
<keyword evidence="1" id="KW-0175">Coiled coil</keyword>
<proteinExistence type="predicted"/>